<proteinExistence type="predicted"/>
<gene>
    <name evidence="2" type="primary">LOC110427677</name>
</gene>
<evidence type="ECO:0000313" key="2">
    <source>
        <dbReference type="RefSeq" id="XP_021298899.1"/>
    </source>
</evidence>
<protein>
    <submittedName>
        <fullName evidence="2">Uncharacterized protein LOC110427677</fullName>
    </submittedName>
</protein>
<sequence length="147" mass="17509">MALFLIVNNILFGQYYRRLVILWLLSLVKNINEWNVFTWGTYVWSLTTYREVSKFPQWRHLRRNVTIYTDLYRRYSSGRRRAFLLSKDNLDLIVSLKTLIHEFLDGIARRSPQAPTRSLQIQKVKTSFGRRRPFLLSKATLDPNASL</sequence>
<reference evidence="2" key="1">
    <citation type="submission" date="2025-08" db="UniProtKB">
        <authorList>
            <consortium name="RefSeq"/>
        </authorList>
    </citation>
    <scope>IDENTIFICATION</scope>
    <source>
        <tissue evidence="2">Leaf</tissue>
    </source>
</reference>
<dbReference type="RefSeq" id="XP_021298899.1">
    <property type="nucleotide sequence ID" value="XM_021443224.1"/>
</dbReference>
<dbReference type="AlphaFoldDB" id="A0A6J1BKV7"/>
<evidence type="ECO:0000313" key="1">
    <source>
        <dbReference type="Proteomes" id="UP000504621"/>
    </source>
</evidence>
<dbReference type="OrthoDB" id="913743at2759"/>
<dbReference type="GeneID" id="110427677"/>
<organism evidence="1 2">
    <name type="scientific">Herrania umbratica</name>
    <dbReference type="NCBI Taxonomy" id="108875"/>
    <lineage>
        <taxon>Eukaryota</taxon>
        <taxon>Viridiplantae</taxon>
        <taxon>Streptophyta</taxon>
        <taxon>Embryophyta</taxon>
        <taxon>Tracheophyta</taxon>
        <taxon>Spermatophyta</taxon>
        <taxon>Magnoliopsida</taxon>
        <taxon>eudicotyledons</taxon>
        <taxon>Gunneridae</taxon>
        <taxon>Pentapetalae</taxon>
        <taxon>rosids</taxon>
        <taxon>malvids</taxon>
        <taxon>Malvales</taxon>
        <taxon>Malvaceae</taxon>
        <taxon>Byttnerioideae</taxon>
        <taxon>Herrania</taxon>
    </lineage>
</organism>
<name>A0A6J1BKV7_9ROSI</name>
<keyword evidence="1" id="KW-1185">Reference proteome</keyword>
<accession>A0A6J1BKV7</accession>
<dbReference type="Proteomes" id="UP000504621">
    <property type="component" value="Unplaced"/>
</dbReference>